<proteinExistence type="inferred from homology"/>
<keyword evidence="4 9" id="KW-0132">Cell division</keyword>
<gene>
    <name evidence="10" type="ORF">g.12086</name>
</gene>
<comment type="similarity">
    <text evidence="2 9">Belongs to the ZWILCH family.</text>
</comment>
<dbReference type="InterPro" id="IPR018630">
    <property type="entry name" value="Zwilch"/>
</dbReference>
<evidence type="ECO:0000256" key="9">
    <source>
        <dbReference type="RuleBase" id="RU369076"/>
    </source>
</evidence>
<evidence type="ECO:0000256" key="5">
    <source>
        <dbReference type="ARBA" id="ARBA00022776"/>
    </source>
</evidence>
<evidence type="ECO:0000256" key="4">
    <source>
        <dbReference type="ARBA" id="ARBA00022618"/>
    </source>
</evidence>
<dbReference type="Pfam" id="PF09817">
    <property type="entry name" value="Zwilch"/>
    <property type="match status" value="1"/>
</dbReference>
<evidence type="ECO:0000256" key="1">
    <source>
        <dbReference type="ARBA" id="ARBA00004629"/>
    </source>
</evidence>
<dbReference type="Gene3D" id="1.10.287.1880">
    <property type="match status" value="1"/>
</dbReference>
<name>A0A1E1WQT4_PECGO</name>
<dbReference type="GO" id="GO:1990423">
    <property type="term" value="C:RZZ complex"/>
    <property type="evidence" value="ECO:0007669"/>
    <property type="project" value="UniProtKB-UniRule"/>
</dbReference>
<protein>
    <recommendedName>
        <fullName evidence="9">Protein zwilch</fullName>
    </recommendedName>
</protein>
<keyword evidence="5 9" id="KW-0498">Mitosis</keyword>
<evidence type="ECO:0000256" key="7">
    <source>
        <dbReference type="ARBA" id="ARBA00023306"/>
    </source>
</evidence>
<keyword evidence="3 9" id="KW-0158">Chromosome</keyword>
<dbReference type="AlphaFoldDB" id="A0A1E1WQT4"/>
<dbReference type="GO" id="GO:0034501">
    <property type="term" value="P:protein localization to kinetochore"/>
    <property type="evidence" value="ECO:0007669"/>
    <property type="project" value="UniProtKB-UniRule"/>
</dbReference>
<comment type="subunit">
    <text evidence="9">Component of the RZZ complex.</text>
</comment>
<dbReference type="EMBL" id="GDQN01001669">
    <property type="protein sequence ID" value="JAT89385.1"/>
    <property type="molecule type" value="Transcribed_RNA"/>
</dbReference>
<dbReference type="PANTHER" id="PTHR15995:SF1">
    <property type="entry name" value="PROTEIN ZWILCH HOMOLOG"/>
    <property type="match status" value="1"/>
</dbReference>
<reference evidence="10" key="1">
    <citation type="submission" date="2015-09" db="EMBL/GenBank/DDBJ databases">
        <title>De novo assembly of Pectinophora gossypiella (Pink Bollworm) gut transcriptome.</title>
        <authorList>
            <person name="Tassone E.E."/>
        </authorList>
    </citation>
    <scope>NUCLEOTIDE SEQUENCE</scope>
</reference>
<comment type="subcellular location">
    <subcellularLocation>
        <location evidence="1 9">Chromosome</location>
        <location evidence="1 9">Centromere</location>
        <location evidence="1 9">Kinetochore</location>
    </subcellularLocation>
</comment>
<evidence type="ECO:0000313" key="10">
    <source>
        <dbReference type="EMBL" id="JAT89385.1"/>
    </source>
</evidence>
<sequence length="732" mass="82591">KKLKKKKKIVFLLFYFFKSFKMDTILKPVLENYPKLSIEKQLCPSYVSMYTKNKNEIVLVYAKAKQSTNYVENAARNNNRDPEEIDLTGSPLKLDLSLHMLDDTLISDEPQLWSKEEVSHQPIAVEKAREIANFYNKLIVQASEDTLPMWVLCNPASPGRPLLLTVQSSGNQFTRGIVSYEDSMVLDDLDLDELVEGYARQEGITEDLVCTTVDCKYLLAGISYSSSHNTDELLNAPHSGLTELLCEWTTKTLQTPFISCKVHFEQEVIVGHLLSPCSAIWKSVCALHNINLMLVDMTAAGSSSVNLEQAAVRLNIPGTKQPNNPKRLNELLNETETYAYTAECPAGGCICITDDTTTLKQCLSAMSAHGSSNDFTYKLWDILRDCETAEEVITLLIQALKFISSGKIRPFIDANNKTYLSKLVLKLSRGHSQASKVLKNLRTSPPQALSLIAQVGTEKTMWEYTRVMSLLEHSFFIAGIWNNDNRTTHESIEQINQTIQDMTMSGGEMTLNPFESISHGDLSIRLECESLYDEDHDLTVDDFASLKKHGLVASKKDVNEVPIIADEIDISPWKNLLMKFAQVHVCLEHLYRAEICLRADFANLKPIASRLLEHYVSDKSPVKTVGQLMSDPVQRISMPIANNIVQDHLKKPAFWYRVEMFRKEKAADMGVKQNSKLVYVFSQQAVFPPAVWQNLEPQSEEVAEITTVGEDLKYHSTKYTYLSSKLKSKLSL</sequence>
<keyword evidence="8 9" id="KW-0137">Centromere</keyword>
<evidence type="ECO:0000256" key="2">
    <source>
        <dbReference type="ARBA" id="ARBA00009062"/>
    </source>
</evidence>
<evidence type="ECO:0000256" key="3">
    <source>
        <dbReference type="ARBA" id="ARBA00022454"/>
    </source>
</evidence>
<dbReference type="OrthoDB" id="5556307at2759"/>
<evidence type="ECO:0000256" key="6">
    <source>
        <dbReference type="ARBA" id="ARBA00022838"/>
    </source>
</evidence>
<keyword evidence="7 9" id="KW-0131">Cell cycle</keyword>
<organism evidence="10">
    <name type="scientific">Pectinophora gossypiella</name>
    <name type="common">Cotton pink bollworm</name>
    <name type="synonym">Depressaria gossypiella</name>
    <dbReference type="NCBI Taxonomy" id="13191"/>
    <lineage>
        <taxon>Eukaryota</taxon>
        <taxon>Metazoa</taxon>
        <taxon>Ecdysozoa</taxon>
        <taxon>Arthropoda</taxon>
        <taxon>Hexapoda</taxon>
        <taxon>Insecta</taxon>
        <taxon>Pterygota</taxon>
        <taxon>Neoptera</taxon>
        <taxon>Endopterygota</taxon>
        <taxon>Lepidoptera</taxon>
        <taxon>Glossata</taxon>
        <taxon>Ditrysia</taxon>
        <taxon>Gelechioidea</taxon>
        <taxon>Gelechiidae</taxon>
        <taxon>Apatetrinae</taxon>
        <taxon>Pectinophora</taxon>
    </lineage>
</organism>
<keyword evidence="6 9" id="KW-0995">Kinetochore</keyword>
<feature type="non-terminal residue" evidence="10">
    <location>
        <position position="1"/>
    </location>
</feature>
<dbReference type="PANTHER" id="PTHR15995">
    <property type="entry name" value="PROTEIN ZWILCH HOMOLOG"/>
    <property type="match status" value="1"/>
</dbReference>
<comment type="function">
    <text evidence="9">Essential component of the mitotic checkpoint, which prevents cells from prematurely exiting mitosis. Required for the assembly of the dynein-dynactin and MAD1-MAD2 complexes onto kinetochores. Its function related to the spindle assembly machinery is proposed to depend on its association in the mitotic RZZ complex.</text>
</comment>
<dbReference type="GO" id="GO:0051301">
    <property type="term" value="P:cell division"/>
    <property type="evidence" value="ECO:0007669"/>
    <property type="project" value="UniProtKB-UniRule"/>
</dbReference>
<accession>A0A1E1WQT4</accession>
<dbReference type="GO" id="GO:0007094">
    <property type="term" value="P:mitotic spindle assembly checkpoint signaling"/>
    <property type="evidence" value="ECO:0007669"/>
    <property type="project" value="UniProtKB-UniRule"/>
</dbReference>
<evidence type="ECO:0000256" key="8">
    <source>
        <dbReference type="ARBA" id="ARBA00023328"/>
    </source>
</evidence>